<proteinExistence type="predicted"/>
<name>A0A3M7PDQ5_BRAPC</name>
<evidence type="ECO:0000313" key="2">
    <source>
        <dbReference type="Proteomes" id="UP000276133"/>
    </source>
</evidence>
<evidence type="ECO:0000313" key="1">
    <source>
        <dbReference type="EMBL" id="RMZ97246.1"/>
    </source>
</evidence>
<gene>
    <name evidence="1" type="ORF">BpHYR1_019431</name>
</gene>
<dbReference type="EMBL" id="REGN01011535">
    <property type="protein sequence ID" value="RMZ97246.1"/>
    <property type="molecule type" value="Genomic_DNA"/>
</dbReference>
<reference evidence="1 2" key="1">
    <citation type="journal article" date="2018" name="Sci. Rep.">
        <title>Genomic signatures of local adaptation to the degree of environmental predictability in rotifers.</title>
        <authorList>
            <person name="Franch-Gras L."/>
            <person name="Hahn C."/>
            <person name="Garcia-Roger E.M."/>
            <person name="Carmona M.J."/>
            <person name="Serra M."/>
            <person name="Gomez A."/>
        </authorList>
    </citation>
    <scope>NUCLEOTIDE SEQUENCE [LARGE SCALE GENOMIC DNA]</scope>
    <source>
        <strain evidence="1">HYR1</strain>
    </source>
</reference>
<sequence>MGCRKSKCCYTPVAAVPGPQPPYPSMPPMDPTFGGIPGMPPFSMAPPFPQIGPAPGPLGGFPSHPEKIIFFGLFKRTHKAVLIRHKKIHNYQQDLRLKKGESYK</sequence>
<accession>A0A3M7PDQ5</accession>
<keyword evidence="2" id="KW-1185">Reference proteome</keyword>
<protein>
    <submittedName>
        <fullName evidence="1">Uncharacterized protein</fullName>
    </submittedName>
</protein>
<organism evidence="1 2">
    <name type="scientific">Brachionus plicatilis</name>
    <name type="common">Marine rotifer</name>
    <name type="synonym">Brachionus muelleri</name>
    <dbReference type="NCBI Taxonomy" id="10195"/>
    <lineage>
        <taxon>Eukaryota</taxon>
        <taxon>Metazoa</taxon>
        <taxon>Spiralia</taxon>
        <taxon>Gnathifera</taxon>
        <taxon>Rotifera</taxon>
        <taxon>Eurotatoria</taxon>
        <taxon>Monogononta</taxon>
        <taxon>Pseudotrocha</taxon>
        <taxon>Ploima</taxon>
        <taxon>Brachionidae</taxon>
        <taxon>Brachionus</taxon>
    </lineage>
</organism>
<dbReference type="Proteomes" id="UP000276133">
    <property type="component" value="Unassembled WGS sequence"/>
</dbReference>
<dbReference type="AlphaFoldDB" id="A0A3M7PDQ5"/>
<comment type="caution">
    <text evidence="1">The sequence shown here is derived from an EMBL/GenBank/DDBJ whole genome shotgun (WGS) entry which is preliminary data.</text>
</comment>